<proteinExistence type="predicted"/>
<dbReference type="Pfam" id="PF02535">
    <property type="entry name" value="Zip"/>
    <property type="match status" value="1"/>
</dbReference>
<comment type="subcellular location">
    <subcellularLocation>
        <location evidence="1">Membrane</location>
        <topology evidence="1">Multi-pass membrane protein</topology>
    </subcellularLocation>
</comment>
<dbReference type="GO" id="GO:0016020">
    <property type="term" value="C:membrane"/>
    <property type="evidence" value="ECO:0007669"/>
    <property type="project" value="UniProtKB-SubCell"/>
</dbReference>
<feature type="transmembrane region" description="Helical" evidence="5">
    <location>
        <begin position="43"/>
        <end position="63"/>
    </location>
</feature>
<evidence type="ECO:0000256" key="2">
    <source>
        <dbReference type="ARBA" id="ARBA00022692"/>
    </source>
</evidence>
<feature type="transmembrane region" description="Helical" evidence="5">
    <location>
        <begin position="69"/>
        <end position="91"/>
    </location>
</feature>
<feature type="transmembrane region" description="Helical" evidence="5">
    <location>
        <begin position="12"/>
        <end position="31"/>
    </location>
</feature>
<dbReference type="InterPro" id="IPR003689">
    <property type="entry name" value="ZIP"/>
</dbReference>
<sequence length="147" mass="16283">MWTAYDAKLVGVALISCGTFATGLLPAWFGLGTRWRRPSTTLSSILCFGGGVLLATSLVHILPESREALGPWAEIVLCSGYFMLYLVDVLLQFINNPKTDSQLAEGENLIRNQSCRSYESIERSEPSVSFKQQQHIVVSSLIFGFNY</sequence>
<organism evidence="6 7">
    <name type="scientific">Ranatra chinensis</name>
    <dbReference type="NCBI Taxonomy" id="642074"/>
    <lineage>
        <taxon>Eukaryota</taxon>
        <taxon>Metazoa</taxon>
        <taxon>Ecdysozoa</taxon>
        <taxon>Arthropoda</taxon>
        <taxon>Hexapoda</taxon>
        <taxon>Insecta</taxon>
        <taxon>Pterygota</taxon>
        <taxon>Neoptera</taxon>
        <taxon>Paraneoptera</taxon>
        <taxon>Hemiptera</taxon>
        <taxon>Heteroptera</taxon>
        <taxon>Panheteroptera</taxon>
        <taxon>Nepomorpha</taxon>
        <taxon>Nepidae</taxon>
        <taxon>Ranatrinae</taxon>
        <taxon>Ranatra</taxon>
    </lineage>
</organism>
<keyword evidence="2 5" id="KW-0812">Transmembrane</keyword>
<dbReference type="PANTHER" id="PTHR11040">
    <property type="entry name" value="ZINC/IRON TRANSPORTER"/>
    <property type="match status" value="1"/>
</dbReference>
<comment type="caution">
    <text evidence="6">The sequence shown here is derived from an EMBL/GenBank/DDBJ whole genome shotgun (WGS) entry which is preliminary data.</text>
</comment>
<protein>
    <submittedName>
        <fullName evidence="6">Uncharacterized protein</fullName>
    </submittedName>
</protein>
<reference evidence="6 7" key="1">
    <citation type="submission" date="2024-07" db="EMBL/GenBank/DDBJ databases">
        <title>Chromosome-level genome assembly of the water stick insect Ranatra chinensis (Heteroptera: Nepidae).</title>
        <authorList>
            <person name="Liu X."/>
        </authorList>
    </citation>
    <scope>NUCLEOTIDE SEQUENCE [LARGE SCALE GENOMIC DNA]</scope>
    <source>
        <strain evidence="6">Cailab_2021Rc</strain>
        <tissue evidence="6">Muscle</tissue>
    </source>
</reference>
<evidence type="ECO:0000256" key="3">
    <source>
        <dbReference type="ARBA" id="ARBA00022989"/>
    </source>
</evidence>
<evidence type="ECO:0000313" key="6">
    <source>
        <dbReference type="EMBL" id="KAL1117794.1"/>
    </source>
</evidence>
<dbReference type="EMBL" id="JBFDAA010000015">
    <property type="protein sequence ID" value="KAL1117794.1"/>
    <property type="molecule type" value="Genomic_DNA"/>
</dbReference>
<dbReference type="AlphaFoldDB" id="A0ABD0YPM5"/>
<keyword evidence="4 5" id="KW-0472">Membrane</keyword>
<evidence type="ECO:0000256" key="5">
    <source>
        <dbReference type="SAM" id="Phobius"/>
    </source>
</evidence>
<name>A0ABD0YPM5_9HEMI</name>
<dbReference type="GO" id="GO:0006829">
    <property type="term" value="P:zinc ion transport"/>
    <property type="evidence" value="ECO:0007669"/>
    <property type="project" value="UniProtKB-ARBA"/>
</dbReference>
<keyword evidence="7" id="KW-1185">Reference proteome</keyword>
<dbReference type="PANTHER" id="PTHR11040:SF169">
    <property type="entry name" value="FI24038P1"/>
    <property type="match status" value="1"/>
</dbReference>
<evidence type="ECO:0000256" key="1">
    <source>
        <dbReference type="ARBA" id="ARBA00004141"/>
    </source>
</evidence>
<evidence type="ECO:0000313" key="7">
    <source>
        <dbReference type="Proteomes" id="UP001558652"/>
    </source>
</evidence>
<keyword evidence="3 5" id="KW-1133">Transmembrane helix</keyword>
<dbReference type="Proteomes" id="UP001558652">
    <property type="component" value="Unassembled WGS sequence"/>
</dbReference>
<gene>
    <name evidence="6" type="ORF">AAG570_004109</name>
</gene>
<accession>A0ABD0YPM5</accession>
<evidence type="ECO:0000256" key="4">
    <source>
        <dbReference type="ARBA" id="ARBA00023136"/>
    </source>
</evidence>